<feature type="non-terminal residue" evidence="2">
    <location>
        <position position="196"/>
    </location>
</feature>
<dbReference type="OMA" id="HTTQPIN"/>
<gene>
    <name evidence="2" type="ORF">COCSADRAFT_99259</name>
</gene>
<dbReference type="eggNOG" id="ENOG502RB3N">
    <property type="taxonomic scope" value="Eukaryota"/>
</dbReference>
<name>M2SDW1_COCSN</name>
<accession>M2SDW1</accession>
<dbReference type="GeneID" id="19141846"/>
<feature type="region of interest" description="Disordered" evidence="1">
    <location>
        <begin position="83"/>
        <end position="139"/>
    </location>
</feature>
<dbReference type="HOGENOM" id="CLU_1393152_0_0_1"/>
<dbReference type="RefSeq" id="XP_007703946.1">
    <property type="nucleotide sequence ID" value="XM_007705756.1"/>
</dbReference>
<dbReference type="EMBL" id="KB445650">
    <property type="protein sequence ID" value="EMD60650.1"/>
    <property type="molecule type" value="Genomic_DNA"/>
</dbReference>
<sequence length="196" mass="21578">MYIDTNTTTLSEALSVLRDTPEIRPCQAYCDTEISSCPPSPENLAPSPLRVRKVYLKQIDMSAQASIVDASEQVSLTRVVTSSSDKQVDLPRPVPPENDTREQDQEMSQRSFLGSVSSVTPDHTTQPINPRGSHSLGDHEVTAYDFDPAITRVEPLKHTDGVTGRTIPGKPVPEYRGALGTIYRPLPQVPLEKIKL</sequence>
<organism evidence="2 3">
    <name type="scientific">Cochliobolus sativus (strain ND90Pr / ATCC 201652)</name>
    <name type="common">Common root rot and spot blotch fungus</name>
    <name type="synonym">Bipolaris sorokiniana</name>
    <dbReference type="NCBI Taxonomy" id="665912"/>
    <lineage>
        <taxon>Eukaryota</taxon>
        <taxon>Fungi</taxon>
        <taxon>Dikarya</taxon>
        <taxon>Ascomycota</taxon>
        <taxon>Pezizomycotina</taxon>
        <taxon>Dothideomycetes</taxon>
        <taxon>Pleosporomycetidae</taxon>
        <taxon>Pleosporales</taxon>
        <taxon>Pleosporineae</taxon>
        <taxon>Pleosporaceae</taxon>
        <taxon>Bipolaris</taxon>
    </lineage>
</organism>
<dbReference type="OrthoDB" id="3784760at2759"/>
<dbReference type="KEGG" id="bsc:COCSADRAFT_99259"/>
<reference evidence="3" key="2">
    <citation type="journal article" date="2013" name="PLoS Genet.">
        <title>Comparative genome structure, secondary metabolite, and effector coding capacity across Cochliobolus pathogens.</title>
        <authorList>
            <person name="Condon B.J."/>
            <person name="Leng Y."/>
            <person name="Wu D."/>
            <person name="Bushley K.E."/>
            <person name="Ohm R.A."/>
            <person name="Otillar R."/>
            <person name="Martin J."/>
            <person name="Schackwitz W."/>
            <person name="Grimwood J."/>
            <person name="MohdZainudin N."/>
            <person name="Xue C."/>
            <person name="Wang R."/>
            <person name="Manning V.A."/>
            <person name="Dhillon B."/>
            <person name="Tu Z.J."/>
            <person name="Steffenson B.J."/>
            <person name="Salamov A."/>
            <person name="Sun H."/>
            <person name="Lowry S."/>
            <person name="LaButti K."/>
            <person name="Han J."/>
            <person name="Copeland A."/>
            <person name="Lindquist E."/>
            <person name="Barry K."/>
            <person name="Schmutz J."/>
            <person name="Baker S.E."/>
            <person name="Ciuffetti L.M."/>
            <person name="Grigoriev I.V."/>
            <person name="Zhong S."/>
            <person name="Turgeon B.G."/>
        </authorList>
    </citation>
    <scope>NUCLEOTIDE SEQUENCE [LARGE SCALE GENOMIC DNA]</scope>
    <source>
        <strain evidence="3">ND90Pr / ATCC 201652</strain>
    </source>
</reference>
<reference evidence="2 3" key="1">
    <citation type="journal article" date="2012" name="PLoS Pathog.">
        <title>Diverse lifestyles and strategies of plant pathogenesis encoded in the genomes of eighteen Dothideomycetes fungi.</title>
        <authorList>
            <person name="Ohm R.A."/>
            <person name="Feau N."/>
            <person name="Henrissat B."/>
            <person name="Schoch C.L."/>
            <person name="Horwitz B.A."/>
            <person name="Barry K.W."/>
            <person name="Condon B.J."/>
            <person name="Copeland A.C."/>
            <person name="Dhillon B."/>
            <person name="Glaser F."/>
            <person name="Hesse C.N."/>
            <person name="Kosti I."/>
            <person name="LaButti K."/>
            <person name="Lindquist E.A."/>
            <person name="Lucas S."/>
            <person name="Salamov A.A."/>
            <person name="Bradshaw R.E."/>
            <person name="Ciuffetti L."/>
            <person name="Hamelin R.C."/>
            <person name="Kema G.H.J."/>
            <person name="Lawrence C."/>
            <person name="Scott J.A."/>
            <person name="Spatafora J.W."/>
            <person name="Turgeon B.G."/>
            <person name="de Wit P.J.G.M."/>
            <person name="Zhong S."/>
            <person name="Goodwin S.B."/>
            <person name="Grigoriev I.V."/>
        </authorList>
    </citation>
    <scope>NUCLEOTIDE SEQUENCE [LARGE SCALE GENOMIC DNA]</scope>
    <source>
        <strain evidence="3">ND90Pr / ATCC 201652</strain>
    </source>
</reference>
<feature type="compositionally biased region" description="Polar residues" evidence="1">
    <location>
        <begin position="106"/>
        <end position="128"/>
    </location>
</feature>
<keyword evidence="3" id="KW-1185">Reference proteome</keyword>
<evidence type="ECO:0000313" key="2">
    <source>
        <dbReference type="EMBL" id="EMD60650.1"/>
    </source>
</evidence>
<evidence type="ECO:0000313" key="3">
    <source>
        <dbReference type="Proteomes" id="UP000016934"/>
    </source>
</evidence>
<proteinExistence type="predicted"/>
<dbReference type="AlphaFoldDB" id="M2SDW1"/>
<evidence type="ECO:0000256" key="1">
    <source>
        <dbReference type="SAM" id="MobiDB-lite"/>
    </source>
</evidence>
<dbReference type="Proteomes" id="UP000016934">
    <property type="component" value="Unassembled WGS sequence"/>
</dbReference>
<protein>
    <submittedName>
        <fullName evidence="2">Uncharacterized protein</fullName>
    </submittedName>
</protein>